<dbReference type="Proteomes" id="UP001209540">
    <property type="component" value="Unassembled WGS sequence"/>
</dbReference>
<reference evidence="5" key="1">
    <citation type="journal article" date="2022" name="IScience">
        <title>Evolution of zygomycete secretomes and the origins of terrestrial fungal ecologies.</title>
        <authorList>
            <person name="Chang Y."/>
            <person name="Wang Y."/>
            <person name="Mondo S."/>
            <person name="Ahrendt S."/>
            <person name="Andreopoulos W."/>
            <person name="Barry K."/>
            <person name="Beard J."/>
            <person name="Benny G.L."/>
            <person name="Blankenship S."/>
            <person name="Bonito G."/>
            <person name="Cuomo C."/>
            <person name="Desiro A."/>
            <person name="Gervers K.A."/>
            <person name="Hundley H."/>
            <person name="Kuo A."/>
            <person name="LaButti K."/>
            <person name="Lang B.F."/>
            <person name="Lipzen A."/>
            <person name="O'Donnell K."/>
            <person name="Pangilinan J."/>
            <person name="Reynolds N."/>
            <person name="Sandor L."/>
            <person name="Smith M.E."/>
            <person name="Tsang A."/>
            <person name="Grigoriev I.V."/>
            <person name="Stajich J.E."/>
            <person name="Spatafora J.W."/>
        </authorList>
    </citation>
    <scope>NUCLEOTIDE SEQUENCE</scope>
    <source>
        <strain evidence="5">RSA 2281</strain>
    </source>
</reference>
<dbReference type="Gene3D" id="2.40.40.10">
    <property type="entry name" value="RlpA-like domain"/>
    <property type="match status" value="1"/>
</dbReference>
<gene>
    <name evidence="5" type="ORF">BDA99DRAFT_561655</name>
</gene>
<reference evidence="5" key="2">
    <citation type="submission" date="2023-02" db="EMBL/GenBank/DDBJ databases">
        <authorList>
            <consortium name="DOE Joint Genome Institute"/>
            <person name="Mondo S.J."/>
            <person name="Chang Y."/>
            <person name="Wang Y."/>
            <person name="Ahrendt S."/>
            <person name="Andreopoulos W."/>
            <person name="Barry K."/>
            <person name="Beard J."/>
            <person name="Benny G.L."/>
            <person name="Blankenship S."/>
            <person name="Bonito G."/>
            <person name="Cuomo C."/>
            <person name="Desiro A."/>
            <person name="Gervers K.A."/>
            <person name="Hundley H."/>
            <person name="Kuo A."/>
            <person name="LaButti K."/>
            <person name="Lang B.F."/>
            <person name="Lipzen A."/>
            <person name="O'Donnell K."/>
            <person name="Pangilinan J."/>
            <person name="Reynolds N."/>
            <person name="Sandor L."/>
            <person name="Smith M.W."/>
            <person name="Tsang A."/>
            <person name="Grigoriev I.V."/>
            <person name="Stajich J.E."/>
            <person name="Spatafora J.W."/>
        </authorList>
    </citation>
    <scope>NUCLEOTIDE SEQUENCE</scope>
    <source>
        <strain evidence="5">RSA 2281</strain>
    </source>
</reference>
<keyword evidence="6" id="KW-1185">Reference proteome</keyword>
<sequence>MRTFVSVMMFAFANIWTAIATNEESQVQRGTAGLMLHHQSFSNTNGLSKRHARGTWYNGKDLKNAACYGHDGLPTWDATVHDMIGAMAMKDHEECNKCLKITNNNFPELSVTVMIVDKCAGCTRENWIDLTPYAFQKLSNKGDLNIGVLDISWETVSCNKVHGHLPPGSDKKKKEHGKKSDKKKHDKNKHDDDDERT</sequence>
<dbReference type="PANTHER" id="PTHR31836:SF28">
    <property type="entry name" value="SRCR DOMAIN-CONTAINING PROTEIN-RELATED"/>
    <property type="match status" value="1"/>
</dbReference>
<dbReference type="Pfam" id="PF00967">
    <property type="entry name" value="Barwin"/>
    <property type="match status" value="1"/>
</dbReference>
<dbReference type="AlphaFoldDB" id="A0AAD5K5F8"/>
<feature type="chain" id="PRO_5042023255" evidence="3">
    <location>
        <begin position="21"/>
        <end position="197"/>
    </location>
</feature>
<accession>A0AAD5K5F8</accession>
<dbReference type="EMBL" id="JAIXMP010000020">
    <property type="protein sequence ID" value="KAI9257157.1"/>
    <property type="molecule type" value="Genomic_DNA"/>
</dbReference>
<dbReference type="CDD" id="cd22191">
    <property type="entry name" value="DPBB_RlpA_EXP_N-like"/>
    <property type="match status" value="1"/>
</dbReference>
<dbReference type="GO" id="GO:0042742">
    <property type="term" value="P:defense response to bacterium"/>
    <property type="evidence" value="ECO:0007669"/>
    <property type="project" value="InterPro"/>
</dbReference>
<feature type="domain" description="Barwin" evidence="4">
    <location>
        <begin position="88"/>
        <end position="158"/>
    </location>
</feature>
<dbReference type="GO" id="GO:0050832">
    <property type="term" value="P:defense response to fungus"/>
    <property type="evidence" value="ECO:0007669"/>
    <property type="project" value="InterPro"/>
</dbReference>
<feature type="compositionally biased region" description="Basic and acidic residues" evidence="2">
    <location>
        <begin position="188"/>
        <end position="197"/>
    </location>
</feature>
<evidence type="ECO:0000256" key="3">
    <source>
        <dbReference type="SAM" id="SignalP"/>
    </source>
</evidence>
<proteinExistence type="predicted"/>
<name>A0AAD5K5F8_9FUNG</name>
<dbReference type="InterPro" id="IPR051477">
    <property type="entry name" value="Expansin_CellWall"/>
</dbReference>
<keyword evidence="1 3" id="KW-0732">Signal</keyword>
<evidence type="ECO:0000256" key="2">
    <source>
        <dbReference type="SAM" id="MobiDB-lite"/>
    </source>
</evidence>
<dbReference type="InterPro" id="IPR001153">
    <property type="entry name" value="Barwin_dom"/>
</dbReference>
<dbReference type="InterPro" id="IPR036908">
    <property type="entry name" value="RlpA-like_sf"/>
</dbReference>
<evidence type="ECO:0000259" key="4">
    <source>
        <dbReference type="Pfam" id="PF00967"/>
    </source>
</evidence>
<dbReference type="SUPFAM" id="SSF50685">
    <property type="entry name" value="Barwin-like endoglucanases"/>
    <property type="match status" value="1"/>
</dbReference>
<feature type="signal peptide" evidence="3">
    <location>
        <begin position="1"/>
        <end position="20"/>
    </location>
</feature>
<organism evidence="5 6">
    <name type="scientific">Phascolomyces articulosus</name>
    <dbReference type="NCBI Taxonomy" id="60185"/>
    <lineage>
        <taxon>Eukaryota</taxon>
        <taxon>Fungi</taxon>
        <taxon>Fungi incertae sedis</taxon>
        <taxon>Mucoromycota</taxon>
        <taxon>Mucoromycotina</taxon>
        <taxon>Mucoromycetes</taxon>
        <taxon>Mucorales</taxon>
        <taxon>Lichtheimiaceae</taxon>
        <taxon>Phascolomyces</taxon>
    </lineage>
</organism>
<feature type="region of interest" description="Disordered" evidence="2">
    <location>
        <begin position="162"/>
        <end position="197"/>
    </location>
</feature>
<comment type="caution">
    <text evidence="5">The sequence shown here is derived from an EMBL/GenBank/DDBJ whole genome shotgun (WGS) entry which is preliminary data.</text>
</comment>
<evidence type="ECO:0000313" key="6">
    <source>
        <dbReference type="Proteomes" id="UP001209540"/>
    </source>
</evidence>
<evidence type="ECO:0000256" key="1">
    <source>
        <dbReference type="ARBA" id="ARBA00022729"/>
    </source>
</evidence>
<protein>
    <submittedName>
        <fullName evidence="5">RlpA-like double-psi beta-barrel-protein domain-containing protein-containing protein</fullName>
    </submittedName>
</protein>
<evidence type="ECO:0000313" key="5">
    <source>
        <dbReference type="EMBL" id="KAI9257157.1"/>
    </source>
</evidence>
<feature type="compositionally biased region" description="Basic residues" evidence="2">
    <location>
        <begin position="171"/>
        <end position="187"/>
    </location>
</feature>
<dbReference type="PANTHER" id="PTHR31836">
    <property type="match status" value="1"/>
</dbReference>